<comment type="caution">
    <text evidence="1">The sequence shown here is derived from an EMBL/GenBank/DDBJ whole genome shotgun (WGS) entry which is preliminary data.</text>
</comment>
<accession>A0A0A1ZHE9</accession>
<dbReference type="EMBL" id="JNAH01000004">
    <property type="protein sequence ID" value="KGF87648.1"/>
    <property type="molecule type" value="Genomic_DNA"/>
</dbReference>
<name>A0A0A1ZHE9_PROMR</name>
<evidence type="ECO:0000313" key="1">
    <source>
        <dbReference type="EMBL" id="KGF87648.1"/>
    </source>
</evidence>
<dbReference type="AlphaFoldDB" id="A0A0A1ZHE9"/>
<proteinExistence type="predicted"/>
<sequence length="52" mass="6226">MNIQIINSTIKILFIAFWLNLEKIEKYKFGPKKIITEIKKFLLINKFANKNI</sequence>
<gene>
    <name evidence="1" type="ORF">EU91_0680</name>
</gene>
<protein>
    <submittedName>
        <fullName evidence="1">Uncharacterized protein</fullName>
    </submittedName>
</protein>
<evidence type="ECO:0000313" key="2">
    <source>
        <dbReference type="Proteomes" id="UP000030598"/>
    </source>
</evidence>
<dbReference type="Proteomes" id="UP000030598">
    <property type="component" value="Unassembled WGS sequence"/>
</dbReference>
<reference evidence="2" key="1">
    <citation type="journal article" date="2014" name="Sci. Data">
        <title>Genomes of diverse isolates of the marine cyanobacterium Prochlorococcus.</title>
        <authorList>
            <person name="Biller S."/>
            <person name="Berube P."/>
            <person name="Thompson J."/>
            <person name="Kelly L."/>
            <person name="Roggensack S."/>
            <person name="Awad L."/>
            <person name="Roache-Johnson K."/>
            <person name="Ding H."/>
            <person name="Giovannoni S.J."/>
            <person name="Moore L.R."/>
            <person name="Chisholm S.W."/>
        </authorList>
    </citation>
    <scope>NUCLEOTIDE SEQUENCE [LARGE SCALE GENOMIC DNA]</scope>
    <source>
        <strain evidence="2">GP2</strain>
    </source>
</reference>
<organism evidence="1 2">
    <name type="scientific">Prochlorococcus marinus str. GP2</name>
    <dbReference type="NCBI Taxonomy" id="59925"/>
    <lineage>
        <taxon>Bacteria</taxon>
        <taxon>Bacillati</taxon>
        <taxon>Cyanobacteriota</taxon>
        <taxon>Cyanophyceae</taxon>
        <taxon>Synechococcales</taxon>
        <taxon>Prochlorococcaceae</taxon>
        <taxon>Prochlorococcus</taxon>
    </lineage>
</organism>